<gene>
    <name evidence="1" type="primary">mtfA_2</name>
    <name evidence="1" type="ORF">ADICEAN_01452</name>
</gene>
<dbReference type="CDD" id="cd20169">
    <property type="entry name" value="Peptidase_M90_mtfA"/>
    <property type="match status" value="1"/>
</dbReference>
<dbReference type="SUPFAM" id="SSF103642">
    <property type="entry name" value="Sec-C motif"/>
    <property type="match status" value="1"/>
</dbReference>
<dbReference type="EMBL" id="AODQ01000026">
    <property type="protein sequence ID" value="EMR03430.1"/>
    <property type="molecule type" value="Genomic_DNA"/>
</dbReference>
<name>M7NNY1_9BACT</name>
<evidence type="ECO:0000313" key="2">
    <source>
        <dbReference type="Proteomes" id="UP000011910"/>
    </source>
</evidence>
<proteinExistence type="predicted"/>
<protein>
    <submittedName>
        <fullName evidence="1">Mlc titration factor A</fullName>
    </submittedName>
</protein>
<dbReference type="GO" id="GO:0004177">
    <property type="term" value="F:aminopeptidase activity"/>
    <property type="evidence" value="ECO:0007669"/>
    <property type="project" value="TreeGrafter"/>
</dbReference>
<dbReference type="PANTHER" id="PTHR30164:SF2">
    <property type="entry name" value="PROTEIN MTFA"/>
    <property type="match status" value="1"/>
</dbReference>
<dbReference type="PANTHER" id="PTHR30164">
    <property type="entry name" value="MTFA PEPTIDASE"/>
    <property type="match status" value="1"/>
</dbReference>
<dbReference type="InterPro" id="IPR024079">
    <property type="entry name" value="MetalloPept_cat_dom_sf"/>
</dbReference>
<dbReference type="GO" id="GO:0005829">
    <property type="term" value="C:cytosol"/>
    <property type="evidence" value="ECO:0007669"/>
    <property type="project" value="TreeGrafter"/>
</dbReference>
<dbReference type="Gene3D" id="3.40.390.10">
    <property type="entry name" value="Collagenase (Catalytic Domain)"/>
    <property type="match status" value="1"/>
</dbReference>
<dbReference type="InterPro" id="IPR042252">
    <property type="entry name" value="MtfA_N"/>
</dbReference>
<dbReference type="eggNOG" id="COG3228">
    <property type="taxonomic scope" value="Bacteria"/>
</dbReference>
<keyword evidence="2" id="KW-1185">Reference proteome</keyword>
<dbReference type="GO" id="GO:0008237">
    <property type="term" value="F:metallopeptidase activity"/>
    <property type="evidence" value="ECO:0007669"/>
    <property type="project" value="InterPro"/>
</dbReference>
<dbReference type="AlphaFoldDB" id="M7NNY1"/>
<dbReference type="Pfam" id="PF02810">
    <property type="entry name" value="SEC-C"/>
    <property type="match status" value="1"/>
</dbReference>
<dbReference type="Proteomes" id="UP000011910">
    <property type="component" value="Unassembled WGS sequence"/>
</dbReference>
<accession>M7NNY1</accession>
<sequence length="296" mass="33801">MGLILFIYIRWATRKKRLAKKALREEFSREWRHQLASKVAFYKGLGRRGKRRFEQRVLVFLAQTSIVGIKTEVDDLSRLLIAAAAVIPTWGYREWEYPNLGEVYLTDGAVSVHSPEPGRQNIVAGQIKPQGNQHMVVFSKQALVQGFANPKDSRNVGLHEFAHLLDEQDGSTDGLPEHFLSPEMTEAWEELIREKTRLIKKGKSEINPYGATNRAEFFAVMTEYFFERPRKLLENHPRVYKLLSRVFNQNPAQLEARLEAQLGPEVLDTSKEPGRNDPCPCGSGEKYKKCCLAEAS</sequence>
<evidence type="ECO:0000313" key="1">
    <source>
        <dbReference type="EMBL" id="EMR03430.1"/>
    </source>
</evidence>
<reference evidence="1 2" key="1">
    <citation type="journal article" date="2013" name="Genome Announc.">
        <title>Draft Genome Sequence of Cesiribacter andamanensis Strain AMV16T, Isolated from a Soil Sample from a Mud Volcano in the Andaman Islands, India.</title>
        <authorList>
            <person name="Shivaji S."/>
            <person name="Ara S."/>
            <person name="Begum Z."/>
            <person name="Srinivas T.N."/>
            <person name="Singh A."/>
            <person name="Kumar Pinnaka A."/>
        </authorList>
    </citation>
    <scope>NUCLEOTIDE SEQUENCE [LARGE SCALE GENOMIC DNA]</scope>
    <source>
        <strain evidence="1 2">AMV16</strain>
    </source>
</reference>
<dbReference type="InterPro" id="IPR004027">
    <property type="entry name" value="SEC_C_motif"/>
</dbReference>
<dbReference type="SUPFAM" id="SSF55486">
    <property type="entry name" value="Metalloproteases ('zincins'), catalytic domain"/>
    <property type="match status" value="1"/>
</dbReference>
<dbReference type="InterPro" id="IPR010384">
    <property type="entry name" value="MtfA_fam"/>
</dbReference>
<organism evidence="1 2">
    <name type="scientific">Cesiribacter andamanensis AMV16</name>
    <dbReference type="NCBI Taxonomy" id="1279009"/>
    <lineage>
        <taxon>Bacteria</taxon>
        <taxon>Pseudomonadati</taxon>
        <taxon>Bacteroidota</taxon>
        <taxon>Cytophagia</taxon>
        <taxon>Cytophagales</taxon>
        <taxon>Cesiribacteraceae</taxon>
        <taxon>Cesiribacter</taxon>
    </lineage>
</organism>
<dbReference type="RefSeq" id="WP_009194852.1">
    <property type="nucleotide sequence ID" value="NZ_AODQ01000026.1"/>
</dbReference>
<dbReference type="STRING" id="1279009.ADICEAN_01452"/>
<dbReference type="Gene3D" id="1.10.472.150">
    <property type="entry name" value="Glucose-regulated metallo-peptidase M90, N-terminal domain"/>
    <property type="match status" value="1"/>
</dbReference>
<dbReference type="Pfam" id="PF06167">
    <property type="entry name" value="Peptidase_M90"/>
    <property type="match status" value="1"/>
</dbReference>
<comment type="caution">
    <text evidence="1">The sequence shown here is derived from an EMBL/GenBank/DDBJ whole genome shotgun (WGS) entry which is preliminary data.</text>
</comment>